<gene>
    <name evidence="2" type="ORF">ACFQL7_00290</name>
</gene>
<dbReference type="Pfam" id="PF04307">
    <property type="entry name" value="YdjM"/>
    <property type="match status" value="1"/>
</dbReference>
<name>A0ABD5YL40_9EURY</name>
<keyword evidence="1" id="KW-0812">Transmembrane</keyword>
<feature type="transmembrane region" description="Helical" evidence="1">
    <location>
        <begin position="114"/>
        <end position="138"/>
    </location>
</feature>
<evidence type="ECO:0000256" key="1">
    <source>
        <dbReference type="SAM" id="Phobius"/>
    </source>
</evidence>
<accession>A0ABD5YL40</accession>
<reference evidence="2 3" key="1">
    <citation type="journal article" date="2019" name="Int. J. Syst. Evol. Microbiol.">
        <title>The Global Catalogue of Microorganisms (GCM) 10K type strain sequencing project: providing services to taxonomists for standard genome sequencing and annotation.</title>
        <authorList>
            <consortium name="The Broad Institute Genomics Platform"/>
            <consortium name="The Broad Institute Genome Sequencing Center for Infectious Disease"/>
            <person name="Wu L."/>
            <person name="Ma J."/>
        </authorList>
    </citation>
    <scope>NUCLEOTIDE SEQUENCE [LARGE SCALE GENOMIC DNA]</scope>
    <source>
        <strain evidence="2 3">RDMS1</strain>
    </source>
</reference>
<evidence type="ECO:0000313" key="3">
    <source>
        <dbReference type="Proteomes" id="UP001596417"/>
    </source>
</evidence>
<organism evidence="2 3">
    <name type="scientific">Halocatena marina</name>
    <dbReference type="NCBI Taxonomy" id="2934937"/>
    <lineage>
        <taxon>Archaea</taxon>
        <taxon>Methanobacteriati</taxon>
        <taxon>Methanobacteriota</taxon>
        <taxon>Stenosarchaea group</taxon>
        <taxon>Halobacteria</taxon>
        <taxon>Halobacteriales</taxon>
        <taxon>Natronomonadaceae</taxon>
        <taxon>Halocatena</taxon>
    </lineage>
</organism>
<dbReference type="InterPro" id="IPR007404">
    <property type="entry name" value="YdjM-like"/>
</dbReference>
<dbReference type="AlphaFoldDB" id="A0ABD5YL40"/>
<dbReference type="EMBL" id="JBHTAX010000001">
    <property type="protein sequence ID" value="MFC7188447.1"/>
    <property type="molecule type" value="Genomic_DNA"/>
</dbReference>
<keyword evidence="1" id="KW-1133">Transmembrane helix</keyword>
<proteinExistence type="predicted"/>
<feature type="transmembrane region" description="Helical" evidence="1">
    <location>
        <begin position="62"/>
        <end position="80"/>
    </location>
</feature>
<protein>
    <submittedName>
        <fullName evidence="2">Metal-dependent hydrolase</fullName>
    </submittedName>
</protein>
<keyword evidence="3" id="KW-1185">Reference proteome</keyword>
<feature type="transmembrane region" description="Helical" evidence="1">
    <location>
        <begin position="29"/>
        <end position="50"/>
    </location>
</feature>
<keyword evidence="1" id="KW-0472">Membrane</keyword>
<dbReference type="GO" id="GO:0016787">
    <property type="term" value="F:hydrolase activity"/>
    <property type="evidence" value="ECO:0007669"/>
    <property type="project" value="UniProtKB-KW"/>
</dbReference>
<feature type="transmembrane region" description="Helical" evidence="1">
    <location>
        <begin position="158"/>
        <end position="177"/>
    </location>
</feature>
<comment type="caution">
    <text evidence="2">The sequence shown here is derived from an EMBL/GenBank/DDBJ whole genome shotgun (WGS) entry which is preliminary data.</text>
</comment>
<feature type="transmembrane region" description="Helical" evidence="1">
    <location>
        <begin position="7"/>
        <end position="23"/>
    </location>
</feature>
<keyword evidence="2" id="KW-0378">Hydrolase</keyword>
<sequence length="196" mass="21386">MDRHGHVGFNLLVFAPVAYYFLHTDQTTLAMIGILGLFMLEPLPDIISGIPGVQNRGTSHSILSALVVGILCSILLYILSRHLVSMVMQLIFGQSIVISDMSQQNPIDANRNAWIGFFIGSSSVIIHILGDLLTPSGIRPLLPFAPFRLSLGIVPDQGWTQFVLFIGGVLTFGWVIVSKYPVVGRALLNSLGLYLL</sequence>
<dbReference type="Proteomes" id="UP001596417">
    <property type="component" value="Unassembled WGS sequence"/>
</dbReference>
<evidence type="ECO:0000313" key="2">
    <source>
        <dbReference type="EMBL" id="MFC7188447.1"/>
    </source>
</evidence>